<dbReference type="Gene3D" id="4.10.60.10">
    <property type="entry name" value="Zinc finger, CCHC-type"/>
    <property type="match status" value="1"/>
</dbReference>
<keyword evidence="5" id="KW-1185">Reference proteome</keyword>
<feature type="compositionally biased region" description="Low complexity" evidence="2">
    <location>
        <begin position="295"/>
        <end position="311"/>
    </location>
</feature>
<feature type="region of interest" description="Disordered" evidence="2">
    <location>
        <begin position="258"/>
        <end position="277"/>
    </location>
</feature>
<dbReference type="SUPFAM" id="SSF57756">
    <property type="entry name" value="Retrovirus zinc finger-like domains"/>
    <property type="match status" value="1"/>
</dbReference>
<gene>
    <name evidence="4" type="ORF">B4U80_11656</name>
</gene>
<dbReference type="GO" id="GO:0008270">
    <property type="term" value="F:zinc ion binding"/>
    <property type="evidence" value="ECO:0007669"/>
    <property type="project" value="UniProtKB-KW"/>
</dbReference>
<reference evidence="4 5" key="1">
    <citation type="journal article" date="2018" name="Gigascience">
        <title>Genomes of trombidid mites reveal novel predicted allergens and laterally-transferred genes associated with secondary metabolism.</title>
        <authorList>
            <person name="Dong X."/>
            <person name="Chaisiri K."/>
            <person name="Xia D."/>
            <person name="Armstrong S.D."/>
            <person name="Fang Y."/>
            <person name="Donnelly M.J."/>
            <person name="Kadowaki T."/>
            <person name="McGarry J.W."/>
            <person name="Darby A.C."/>
            <person name="Makepeace B.L."/>
        </authorList>
    </citation>
    <scope>NUCLEOTIDE SEQUENCE [LARGE SCALE GENOMIC DNA]</scope>
    <source>
        <strain evidence="4">UoL-UT</strain>
    </source>
</reference>
<dbReference type="Proteomes" id="UP000288716">
    <property type="component" value="Unassembled WGS sequence"/>
</dbReference>
<dbReference type="PANTHER" id="PTHR33223:SF6">
    <property type="entry name" value="CCHC-TYPE DOMAIN-CONTAINING PROTEIN"/>
    <property type="match status" value="1"/>
</dbReference>
<keyword evidence="1" id="KW-0862">Zinc</keyword>
<dbReference type="EMBL" id="NCKV01009229">
    <property type="protein sequence ID" value="RWS22292.1"/>
    <property type="molecule type" value="Genomic_DNA"/>
</dbReference>
<dbReference type="InterPro" id="IPR036875">
    <property type="entry name" value="Znf_CCHC_sf"/>
</dbReference>
<dbReference type="SMART" id="SM00343">
    <property type="entry name" value="ZnF_C2HC"/>
    <property type="match status" value="1"/>
</dbReference>
<evidence type="ECO:0000256" key="1">
    <source>
        <dbReference type="PROSITE-ProRule" id="PRU00047"/>
    </source>
</evidence>
<proteinExistence type="predicted"/>
<evidence type="ECO:0000313" key="5">
    <source>
        <dbReference type="Proteomes" id="UP000288716"/>
    </source>
</evidence>
<evidence type="ECO:0000259" key="3">
    <source>
        <dbReference type="PROSITE" id="PS50158"/>
    </source>
</evidence>
<evidence type="ECO:0000313" key="4">
    <source>
        <dbReference type="EMBL" id="RWS22292.1"/>
    </source>
</evidence>
<accession>A0A443S452</accession>
<comment type="caution">
    <text evidence="4">The sequence shown here is derived from an EMBL/GenBank/DDBJ whole genome shotgun (WGS) entry which is preliminary data.</text>
</comment>
<sequence>MAPVRRNNDVNNSMQIQTIQALTTALQNLRTENVPCFEPSMEPSSWIKIFKQLMPDENKRIQQLPNLLKGDAFIWYSTEIRTVQGQRSWNEWEAAFLTQFSLHNASLRQELNSRKMRAGENPRQYAEEMIRLCSLCYPNMSEAEKVEKISEGFQPQLREKMMLFNPTSVNDLFNKLARLLSCQNEQGSASATSNTGLESLLSTLVEQIKLVNRQTPQPQNPEPLPGYSAAPALIAEHGNHQSEMMEAIRQLQSQMASVTRGMNNSRSRPQQPQCFNCGRIGHVQRDCRSRRRTRGNNNRGYNQGRGYNDNRGFIDNRGYDRGYVDNRRHDDRRGYNDGQGYHSRNVEDRGRSNPGYNDGRGYDRSTSRGRRQAIDYQPQ</sequence>
<dbReference type="InterPro" id="IPR001878">
    <property type="entry name" value="Znf_CCHC"/>
</dbReference>
<evidence type="ECO:0000256" key="2">
    <source>
        <dbReference type="SAM" id="MobiDB-lite"/>
    </source>
</evidence>
<dbReference type="GO" id="GO:0003676">
    <property type="term" value="F:nucleic acid binding"/>
    <property type="evidence" value="ECO:0007669"/>
    <property type="project" value="InterPro"/>
</dbReference>
<feature type="region of interest" description="Disordered" evidence="2">
    <location>
        <begin position="286"/>
        <end position="379"/>
    </location>
</feature>
<feature type="compositionally biased region" description="Basic and acidic residues" evidence="2">
    <location>
        <begin position="312"/>
        <end position="335"/>
    </location>
</feature>
<dbReference type="VEuPathDB" id="VectorBase:LDEU009748"/>
<dbReference type="InterPro" id="IPR005162">
    <property type="entry name" value="Retrotrans_gag_dom"/>
</dbReference>
<dbReference type="OrthoDB" id="7486164at2759"/>
<feature type="compositionally biased region" description="Polar residues" evidence="2">
    <location>
        <begin position="258"/>
        <end position="274"/>
    </location>
</feature>
<name>A0A443S452_9ACAR</name>
<protein>
    <recommendedName>
        <fullName evidence="3">CCHC-type domain-containing protein</fullName>
    </recommendedName>
</protein>
<dbReference type="Pfam" id="PF03732">
    <property type="entry name" value="Retrotrans_gag"/>
    <property type="match status" value="1"/>
</dbReference>
<dbReference type="Pfam" id="PF00098">
    <property type="entry name" value="zf-CCHC"/>
    <property type="match status" value="1"/>
</dbReference>
<feature type="domain" description="CCHC-type" evidence="3">
    <location>
        <begin position="274"/>
        <end position="289"/>
    </location>
</feature>
<dbReference type="PANTHER" id="PTHR33223">
    <property type="entry name" value="CCHC-TYPE DOMAIN-CONTAINING PROTEIN"/>
    <property type="match status" value="1"/>
</dbReference>
<dbReference type="PROSITE" id="PS50158">
    <property type="entry name" value="ZF_CCHC"/>
    <property type="match status" value="1"/>
</dbReference>
<keyword evidence="1" id="KW-0479">Metal-binding</keyword>
<keyword evidence="1" id="KW-0863">Zinc-finger</keyword>
<feature type="non-terminal residue" evidence="4">
    <location>
        <position position="379"/>
    </location>
</feature>
<dbReference type="AlphaFoldDB" id="A0A443S452"/>
<organism evidence="4 5">
    <name type="scientific">Leptotrombidium deliense</name>
    <dbReference type="NCBI Taxonomy" id="299467"/>
    <lineage>
        <taxon>Eukaryota</taxon>
        <taxon>Metazoa</taxon>
        <taxon>Ecdysozoa</taxon>
        <taxon>Arthropoda</taxon>
        <taxon>Chelicerata</taxon>
        <taxon>Arachnida</taxon>
        <taxon>Acari</taxon>
        <taxon>Acariformes</taxon>
        <taxon>Trombidiformes</taxon>
        <taxon>Prostigmata</taxon>
        <taxon>Anystina</taxon>
        <taxon>Parasitengona</taxon>
        <taxon>Trombiculoidea</taxon>
        <taxon>Trombiculidae</taxon>
        <taxon>Leptotrombidium</taxon>
    </lineage>
</organism>